<dbReference type="AlphaFoldDB" id="A0A175YK65"/>
<evidence type="ECO:0000313" key="1">
    <source>
        <dbReference type="EMBL" id="WOH11359.1"/>
    </source>
</evidence>
<name>A0A175YK65_DAUCS</name>
<accession>A0A175YK65</accession>
<dbReference type="Gene3D" id="2.40.50.140">
    <property type="entry name" value="Nucleic acid-binding proteins"/>
    <property type="match status" value="2"/>
</dbReference>
<dbReference type="SUPFAM" id="SSF50249">
    <property type="entry name" value="Nucleic acid-binding proteins"/>
    <property type="match status" value="1"/>
</dbReference>
<organism evidence="1 2">
    <name type="scientific">Daucus carota subsp. sativus</name>
    <name type="common">Carrot</name>
    <dbReference type="NCBI Taxonomy" id="79200"/>
    <lineage>
        <taxon>Eukaryota</taxon>
        <taxon>Viridiplantae</taxon>
        <taxon>Streptophyta</taxon>
        <taxon>Embryophyta</taxon>
        <taxon>Tracheophyta</taxon>
        <taxon>Spermatophyta</taxon>
        <taxon>Magnoliopsida</taxon>
        <taxon>eudicotyledons</taxon>
        <taxon>Gunneridae</taxon>
        <taxon>Pentapetalae</taxon>
        <taxon>asterids</taxon>
        <taxon>campanulids</taxon>
        <taxon>Apiales</taxon>
        <taxon>Apiaceae</taxon>
        <taxon>Apioideae</taxon>
        <taxon>Scandiceae</taxon>
        <taxon>Daucinae</taxon>
        <taxon>Daucus</taxon>
        <taxon>Daucus sect. Daucus</taxon>
    </lineage>
</organism>
<proteinExistence type="predicted"/>
<dbReference type="Proteomes" id="UP000077755">
    <property type="component" value="Chromosome 8"/>
</dbReference>
<dbReference type="EMBL" id="CP093350">
    <property type="protein sequence ID" value="WOH11359.1"/>
    <property type="molecule type" value="Genomic_DNA"/>
</dbReference>
<keyword evidence="2" id="KW-1185">Reference proteome</keyword>
<dbReference type="PANTHER" id="PTHR47165">
    <property type="entry name" value="OS03G0429900 PROTEIN"/>
    <property type="match status" value="1"/>
</dbReference>
<dbReference type="Gramene" id="KZM84116">
    <property type="protein sequence ID" value="KZM84116"/>
    <property type="gene ID" value="DCAR_028337"/>
</dbReference>
<reference evidence="1" key="1">
    <citation type="journal article" date="2016" name="Nat. Genet.">
        <title>A high-quality carrot genome assembly provides new insights into carotenoid accumulation and asterid genome evolution.</title>
        <authorList>
            <person name="Iorizzo M."/>
            <person name="Ellison S."/>
            <person name="Senalik D."/>
            <person name="Zeng P."/>
            <person name="Satapoomin P."/>
            <person name="Huang J."/>
            <person name="Bowman M."/>
            <person name="Iovene M."/>
            <person name="Sanseverino W."/>
            <person name="Cavagnaro P."/>
            <person name="Yildiz M."/>
            <person name="Macko-Podgorni A."/>
            <person name="Moranska E."/>
            <person name="Grzebelus E."/>
            <person name="Grzebelus D."/>
            <person name="Ashrafi H."/>
            <person name="Zheng Z."/>
            <person name="Cheng S."/>
            <person name="Spooner D."/>
            <person name="Van Deynze A."/>
            <person name="Simon P."/>
        </authorList>
    </citation>
    <scope>NUCLEOTIDE SEQUENCE</scope>
    <source>
        <tissue evidence="1">Leaf</tissue>
    </source>
</reference>
<protein>
    <submittedName>
        <fullName evidence="1">Uncharacterized protein</fullName>
    </submittedName>
</protein>
<evidence type="ECO:0000313" key="2">
    <source>
        <dbReference type="Proteomes" id="UP000077755"/>
    </source>
</evidence>
<dbReference type="InterPro" id="IPR012340">
    <property type="entry name" value="NA-bd_OB-fold"/>
</dbReference>
<dbReference type="PANTHER" id="PTHR47165:SF4">
    <property type="entry name" value="OS03G0429900 PROTEIN"/>
    <property type="match status" value="1"/>
</dbReference>
<gene>
    <name evidence="1" type="ORF">DCAR_0830841</name>
</gene>
<reference evidence="1" key="2">
    <citation type="submission" date="2022-03" db="EMBL/GenBank/DDBJ databases">
        <title>Draft title - Genomic analysis of global carrot germplasm unveils the trajectory of domestication and the origin of high carotenoid orange carrot.</title>
        <authorList>
            <person name="Iorizzo M."/>
            <person name="Ellison S."/>
            <person name="Senalik D."/>
            <person name="Macko-Podgorni A."/>
            <person name="Grzebelus D."/>
            <person name="Bostan H."/>
            <person name="Rolling W."/>
            <person name="Curaba J."/>
            <person name="Simon P."/>
        </authorList>
    </citation>
    <scope>NUCLEOTIDE SEQUENCE</scope>
    <source>
        <tissue evidence="1">Leaf</tissue>
    </source>
</reference>
<sequence length="241" mass="28267">MIGEMKQKQKHPLCRALKRGRIHAWIAAANINQFQTLITEGETYNVHNFVVRQYGSMKTYRCFQNDVFIQLYHMTELFVAEGVDYIPRHMFHFTDLSAIMDLARESNFLIDVVGIVQQVQPLSTYRNKYNQLKYSIEITINDMLFVFIFYITSAQVIFYDEMEQSINHEVHNAGQHPVIVVLSSVKARLIQGEAKLTNYSPTRFFINLDHEAVGDLRDAFRYKLGIFETLESYKLANWRLH</sequence>